<comment type="caution">
    <text evidence="1">The sequence shown here is derived from an EMBL/GenBank/DDBJ whole genome shotgun (WGS) entry which is preliminary data.</text>
</comment>
<dbReference type="AlphaFoldDB" id="A0A179B755"/>
<gene>
    <name evidence="1" type="ORF">A4H34_07020</name>
</gene>
<evidence type="ECO:0000313" key="1">
    <source>
        <dbReference type="EMBL" id="OAP86854.1"/>
    </source>
</evidence>
<evidence type="ECO:0000313" key="2">
    <source>
        <dbReference type="Proteomes" id="UP000078368"/>
    </source>
</evidence>
<reference evidence="1 2" key="1">
    <citation type="submission" date="2016-04" db="EMBL/GenBank/DDBJ databases">
        <title>Peptidophaga gingivicola gen. nov., sp. nov., isolated from human subgingival plaque.</title>
        <authorList>
            <person name="Beall C.J."/>
            <person name="Mokrzan E.M."/>
            <person name="Griffen A.L."/>
            <person name="Leys E.J."/>
        </authorList>
    </citation>
    <scope>NUCLEOTIDE SEQUENCE [LARGE SCALE GENOMIC DNA]</scope>
    <source>
        <strain evidence="1 2">BA112</strain>
    </source>
</reference>
<dbReference type="STRING" id="1823756.A4H34_07020"/>
<keyword evidence="2" id="KW-1185">Reference proteome</keyword>
<dbReference type="EMBL" id="LVZK01000001">
    <property type="protein sequence ID" value="OAP86854.1"/>
    <property type="molecule type" value="Genomic_DNA"/>
</dbReference>
<proteinExistence type="predicted"/>
<organism evidence="1 2">
    <name type="scientific">Peptidiphaga gingivicola</name>
    <dbReference type="NCBI Taxonomy" id="2741497"/>
    <lineage>
        <taxon>Bacteria</taxon>
        <taxon>Bacillati</taxon>
        <taxon>Actinomycetota</taxon>
        <taxon>Actinomycetes</taxon>
        <taxon>Actinomycetales</taxon>
        <taxon>Actinomycetaceae</taxon>
        <taxon>Peptidiphaga</taxon>
    </lineage>
</organism>
<dbReference type="Proteomes" id="UP000078368">
    <property type="component" value="Unassembled WGS sequence"/>
</dbReference>
<name>A0A179B755_9ACTO</name>
<accession>A0A179B755</accession>
<protein>
    <submittedName>
        <fullName evidence="1">Uncharacterized protein</fullName>
    </submittedName>
</protein>
<sequence length="63" mass="7197">MRRAHAVFYGATRCFYVVKTHGLSSLHIFPGIDGKMSYFGVKTRYTTAACLDLLRLMPSERVR</sequence>